<feature type="transmembrane region" description="Helical" evidence="2">
    <location>
        <begin position="166"/>
        <end position="189"/>
    </location>
</feature>
<evidence type="ECO:0000256" key="1">
    <source>
        <dbReference type="ARBA" id="ARBA00022801"/>
    </source>
</evidence>
<keyword evidence="2" id="KW-0812">Transmembrane</keyword>
<dbReference type="SMART" id="SM00331">
    <property type="entry name" value="PP2C_SIG"/>
    <property type="match status" value="1"/>
</dbReference>
<dbReference type="OrthoDB" id="247273at2"/>
<dbReference type="GO" id="GO:0016020">
    <property type="term" value="C:membrane"/>
    <property type="evidence" value="ECO:0007669"/>
    <property type="project" value="InterPro"/>
</dbReference>
<keyword evidence="2" id="KW-0472">Membrane</keyword>
<dbReference type="Pfam" id="PF07228">
    <property type="entry name" value="SpoIIE"/>
    <property type="match status" value="1"/>
</dbReference>
<organism evidence="4 5">
    <name type="scientific">Polystyrenella longa</name>
    <dbReference type="NCBI Taxonomy" id="2528007"/>
    <lineage>
        <taxon>Bacteria</taxon>
        <taxon>Pseudomonadati</taxon>
        <taxon>Planctomycetota</taxon>
        <taxon>Planctomycetia</taxon>
        <taxon>Planctomycetales</taxon>
        <taxon>Planctomycetaceae</taxon>
        <taxon>Polystyrenella</taxon>
    </lineage>
</organism>
<dbReference type="Pfam" id="PF00672">
    <property type="entry name" value="HAMP"/>
    <property type="match status" value="1"/>
</dbReference>
<evidence type="ECO:0000256" key="2">
    <source>
        <dbReference type="SAM" id="Phobius"/>
    </source>
</evidence>
<dbReference type="SUPFAM" id="SSF158472">
    <property type="entry name" value="HAMP domain-like"/>
    <property type="match status" value="1"/>
</dbReference>
<dbReference type="Gene3D" id="3.60.40.10">
    <property type="entry name" value="PPM-type phosphatase domain"/>
    <property type="match status" value="1"/>
</dbReference>
<proteinExistence type="predicted"/>
<keyword evidence="1 4" id="KW-0378">Hydrolase</keyword>
<dbReference type="SMART" id="SM00304">
    <property type="entry name" value="HAMP"/>
    <property type="match status" value="1"/>
</dbReference>
<dbReference type="PANTHER" id="PTHR43156:SF2">
    <property type="entry name" value="STAGE II SPORULATION PROTEIN E"/>
    <property type="match status" value="1"/>
</dbReference>
<keyword evidence="2" id="KW-1133">Transmembrane helix</keyword>
<accession>A0A518CSZ4</accession>
<dbReference type="Proteomes" id="UP000317178">
    <property type="component" value="Chromosome"/>
</dbReference>
<feature type="transmembrane region" description="Helical" evidence="2">
    <location>
        <begin position="14"/>
        <end position="36"/>
    </location>
</feature>
<evidence type="ECO:0000313" key="4">
    <source>
        <dbReference type="EMBL" id="QDU82349.1"/>
    </source>
</evidence>
<dbReference type="InterPro" id="IPR003660">
    <property type="entry name" value="HAMP_dom"/>
</dbReference>
<sequence length="500" mass="55274">MRYWRLICSTQRSISLHLLFTVNLVLGVLLCGLLTLQYERDMRHAVSEKRASLKDEAIAVHAAISHLTDEHNIVAVQNYIDTVTREMRSAWSPHHHITIDMKNVKLTGSSEQCDKCIRSLPVNSECPAPSELGTDEYISGKHAENGVAVKVEETIDNIRESARQEVILRTVVLGGLGLFTALMVNGILLRIVGNPIKRLLHTVQQISDGKFGVEAPTFDTWEMQQLAAGINSMSQKLADNSRQQQLQMLKARQIQRHLLPNGVDIPGLQSACIFEPAEDVAGDYFDFLPLPDGRWLICLADVMGHGVPAAMGAALLKALLVAESEKSSFDLLSAMTRINRRFETSILPGTFASMFLASWNPSTGELAYANAGHEPTVLMRATGETEMLESTGTLLGIDASMSWDAHKVRLTESDRLLMFSDGAKEVHDARGKIFGMKRLSRILADNAKQDTDLAIEGIFQEIESHRGQAPRLDDLTLVLLACTIPLKPLRPTLKEQTHSN</sequence>
<evidence type="ECO:0000313" key="5">
    <source>
        <dbReference type="Proteomes" id="UP000317178"/>
    </source>
</evidence>
<dbReference type="Gene3D" id="6.10.340.10">
    <property type="match status" value="1"/>
</dbReference>
<dbReference type="GO" id="GO:0016791">
    <property type="term" value="F:phosphatase activity"/>
    <property type="evidence" value="ECO:0007669"/>
    <property type="project" value="TreeGrafter"/>
</dbReference>
<keyword evidence="5" id="KW-1185">Reference proteome</keyword>
<name>A0A518CSZ4_9PLAN</name>
<dbReference type="InterPro" id="IPR001932">
    <property type="entry name" value="PPM-type_phosphatase-like_dom"/>
</dbReference>
<dbReference type="EC" id="3.1.3.3" evidence="4"/>
<reference evidence="4 5" key="1">
    <citation type="submission" date="2019-02" db="EMBL/GenBank/DDBJ databases">
        <title>Deep-cultivation of Planctomycetes and their phenomic and genomic characterization uncovers novel biology.</title>
        <authorList>
            <person name="Wiegand S."/>
            <person name="Jogler M."/>
            <person name="Boedeker C."/>
            <person name="Pinto D."/>
            <person name="Vollmers J."/>
            <person name="Rivas-Marin E."/>
            <person name="Kohn T."/>
            <person name="Peeters S.H."/>
            <person name="Heuer A."/>
            <person name="Rast P."/>
            <person name="Oberbeckmann S."/>
            <person name="Bunk B."/>
            <person name="Jeske O."/>
            <person name="Meyerdierks A."/>
            <person name="Storesund J.E."/>
            <person name="Kallscheuer N."/>
            <person name="Luecker S."/>
            <person name="Lage O.M."/>
            <person name="Pohl T."/>
            <person name="Merkel B.J."/>
            <person name="Hornburger P."/>
            <person name="Mueller R.-W."/>
            <person name="Bruemmer F."/>
            <person name="Labrenz M."/>
            <person name="Spormann A.M."/>
            <person name="Op den Camp H."/>
            <person name="Overmann J."/>
            <person name="Amann R."/>
            <person name="Jetten M.S.M."/>
            <person name="Mascher T."/>
            <person name="Medema M.H."/>
            <person name="Devos D.P."/>
            <person name="Kaster A.-K."/>
            <person name="Ovreas L."/>
            <person name="Rohde M."/>
            <person name="Galperin M.Y."/>
            <person name="Jogler C."/>
        </authorList>
    </citation>
    <scope>NUCLEOTIDE SEQUENCE [LARGE SCALE GENOMIC DNA]</scope>
    <source>
        <strain evidence="4 5">Pla110</strain>
    </source>
</reference>
<dbReference type="EMBL" id="CP036281">
    <property type="protein sequence ID" value="QDU82349.1"/>
    <property type="molecule type" value="Genomic_DNA"/>
</dbReference>
<dbReference type="AlphaFoldDB" id="A0A518CSZ4"/>
<dbReference type="CDD" id="cd06225">
    <property type="entry name" value="HAMP"/>
    <property type="match status" value="1"/>
</dbReference>
<evidence type="ECO:0000259" key="3">
    <source>
        <dbReference type="PROSITE" id="PS50885"/>
    </source>
</evidence>
<feature type="domain" description="HAMP" evidence="3">
    <location>
        <begin position="190"/>
        <end position="242"/>
    </location>
</feature>
<protein>
    <submittedName>
        <fullName evidence="4">Phosphoserine phosphatase RsbU</fullName>
        <ecNumber evidence="4">3.1.3.3</ecNumber>
    </submittedName>
</protein>
<dbReference type="RefSeq" id="WP_144998448.1">
    <property type="nucleotide sequence ID" value="NZ_CP036281.1"/>
</dbReference>
<dbReference type="SUPFAM" id="SSF81606">
    <property type="entry name" value="PP2C-like"/>
    <property type="match status" value="1"/>
</dbReference>
<gene>
    <name evidence="4" type="primary">rsbU_7</name>
    <name evidence="4" type="ORF">Pla110_41040</name>
</gene>
<dbReference type="GO" id="GO:0007165">
    <property type="term" value="P:signal transduction"/>
    <property type="evidence" value="ECO:0007669"/>
    <property type="project" value="InterPro"/>
</dbReference>
<dbReference type="KEGG" id="plon:Pla110_41040"/>
<dbReference type="PROSITE" id="PS50885">
    <property type="entry name" value="HAMP"/>
    <property type="match status" value="1"/>
</dbReference>
<dbReference type="InterPro" id="IPR052016">
    <property type="entry name" value="Bact_Sigma-Reg"/>
</dbReference>
<dbReference type="PANTHER" id="PTHR43156">
    <property type="entry name" value="STAGE II SPORULATION PROTEIN E-RELATED"/>
    <property type="match status" value="1"/>
</dbReference>
<dbReference type="InterPro" id="IPR036457">
    <property type="entry name" value="PPM-type-like_dom_sf"/>
</dbReference>